<reference evidence="2" key="1">
    <citation type="journal article" date="2019" name="Int. J. Syst. Evol. Microbiol.">
        <title>The Global Catalogue of Microorganisms (GCM) 10K type strain sequencing project: providing services to taxonomists for standard genome sequencing and annotation.</title>
        <authorList>
            <consortium name="The Broad Institute Genomics Platform"/>
            <consortium name="The Broad Institute Genome Sequencing Center for Infectious Disease"/>
            <person name="Wu L."/>
            <person name="Ma J."/>
        </authorList>
    </citation>
    <scope>NUCLEOTIDE SEQUENCE [LARGE SCALE GENOMIC DNA]</scope>
    <source>
        <strain evidence="2">KCTC 22280</strain>
    </source>
</reference>
<sequence length="49" mass="5202">MFPQVRSGARFLGGLGALRVILAQLGASLNFVKAMAWLGLEALGFLWPG</sequence>
<accession>A0ABQ3ANS9</accession>
<evidence type="ECO:0000313" key="1">
    <source>
        <dbReference type="EMBL" id="GGY63172.1"/>
    </source>
</evidence>
<keyword evidence="2" id="KW-1185">Reference proteome</keyword>
<name>A0ABQ3ANS9_9GAMM</name>
<proteinExistence type="predicted"/>
<protein>
    <submittedName>
        <fullName evidence="1">Uncharacterized protein</fullName>
    </submittedName>
</protein>
<comment type="caution">
    <text evidence="1">The sequence shown here is derived from an EMBL/GenBank/DDBJ whole genome shotgun (WGS) entry which is preliminary data.</text>
</comment>
<dbReference type="EMBL" id="BMXV01000002">
    <property type="protein sequence ID" value="GGY63172.1"/>
    <property type="molecule type" value="Genomic_DNA"/>
</dbReference>
<organism evidence="1 2">
    <name type="scientific">Marinobacter zhanjiangensis</name>
    <dbReference type="NCBI Taxonomy" id="578215"/>
    <lineage>
        <taxon>Bacteria</taxon>
        <taxon>Pseudomonadati</taxon>
        <taxon>Pseudomonadota</taxon>
        <taxon>Gammaproteobacteria</taxon>
        <taxon>Pseudomonadales</taxon>
        <taxon>Marinobacteraceae</taxon>
        <taxon>Marinobacter</taxon>
    </lineage>
</organism>
<gene>
    <name evidence="1" type="ORF">GCM10007071_07140</name>
</gene>
<evidence type="ECO:0000313" key="2">
    <source>
        <dbReference type="Proteomes" id="UP000601597"/>
    </source>
</evidence>
<dbReference type="Proteomes" id="UP000601597">
    <property type="component" value="Unassembled WGS sequence"/>
</dbReference>